<comment type="caution">
    <text evidence="2">The sequence shown here is derived from an EMBL/GenBank/DDBJ whole genome shotgun (WGS) entry which is preliminary data.</text>
</comment>
<feature type="compositionally biased region" description="Acidic residues" evidence="1">
    <location>
        <begin position="110"/>
        <end position="126"/>
    </location>
</feature>
<reference evidence="2" key="1">
    <citation type="submission" date="2020-01" db="EMBL/GenBank/DDBJ databases">
        <title>Development of genomics and gene disruption for Polysphondylium violaceum indicates a role for the polyketide synthase stlB in stalk morphogenesis.</title>
        <authorList>
            <person name="Narita B."/>
            <person name="Kawabe Y."/>
            <person name="Kin K."/>
            <person name="Saito T."/>
            <person name="Gibbs R."/>
            <person name="Kuspa A."/>
            <person name="Muzny D."/>
            <person name="Queller D."/>
            <person name="Richards S."/>
            <person name="Strassman J."/>
            <person name="Sucgang R."/>
            <person name="Worley K."/>
            <person name="Schaap P."/>
        </authorList>
    </citation>
    <scope>NUCLEOTIDE SEQUENCE</scope>
    <source>
        <strain evidence="2">QSvi11</strain>
    </source>
</reference>
<keyword evidence="3" id="KW-1185">Reference proteome</keyword>
<dbReference type="AlphaFoldDB" id="A0A8J4V9S9"/>
<gene>
    <name evidence="2" type="ORF">CYY_002242</name>
</gene>
<feature type="compositionally biased region" description="Basic and acidic residues" evidence="1">
    <location>
        <begin position="17"/>
        <end position="28"/>
    </location>
</feature>
<dbReference type="Gene3D" id="3.40.50.720">
    <property type="entry name" value="NAD(P)-binding Rossmann-like Domain"/>
    <property type="match status" value="2"/>
</dbReference>
<protein>
    <recommendedName>
        <fullName evidence="4">Oxidoreductase</fullName>
    </recommendedName>
</protein>
<dbReference type="GO" id="GO:0005737">
    <property type="term" value="C:cytoplasm"/>
    <property type="evidence" value="ECO:0007669"/>
    <property type="project" value="TreeGrafter"/>
</dbReference>
<sequence>MDLFDQDGDQNFIDSQTKFEFEFSETSKKPTTKVENNNNNNNNNKEQHLFSLQLENQFLKQKLEEYSKIQIKKDGNTGDVKNSNNKRDKEYQDIDRIIKNSRFDKQYQEYDSESSEEEESSSESEDEQLKKRKNKQQQRREDKIKKPLLFEKVDIDPKIQKQVDEELEYIKNFFKRLKGFPQNALVQSQVYFPLMNTIGEVFSVKVKRAKLRKAEIEQVASSGIRSTRVSKRKHMKNYLQGRYNVMVNNQDGSEVLSLESIVNTSADPALNILEPTIEEVDVSNIPANPVEMVDDIDVDKEKLDKLLSMKEGELGDDKKLPSNRKCHICRKSYQFVHFFYDSLCWACSQLNYSKRFNTAELDGRVAIVTGSRIKIGYQCALKLLRAGATVIATTRFPKDSSLRYIKEPDFEKWKDRLHIYALNLCDLRSVELFCDLVQQKFKSIDMIVNNAAQTIKRPTAYFEDLYKLEANPTTSFPQETQSILSEFEKHKHQYLPNSSYIPSIKGTNTNNSDSKYITSSTTTNIISEEEGAVTSSIIKPIFENLNNMIDKKEFDEDGLPIDKRDSTSWVQKVYQISPLELLETHAISSFSPFIILSNLFHLLKNAADLRGSAYVINVNAMEGKFSRFYKSANHPHTNMAKASQNMLTRTSSVDLAQSNIYMNSVDTGWITDERPFELSKKMKDPCGLSWEPPLDEIDAAARVLDPIWEGINTQKPQYGFFYKNYRPINW</sequence>
<dbReference type="OrthoDB" id="20658at2759"/>
<evidence type="ECO:0008006" key="4">
    <source>
        <dbReference type="Google" id="ProtNLM"/>
    </source>
</evidence>
<evidence type="ECO:0000313" key="3">
    <source>
        <dbReference type="Proteomes" id="UP000695562"/>
    </source>
</evidence>
<dbReference type="Pfam" id="PF00106">
    <property type="entry name" value="adh_short"/>
    <property type="match status" value="1"/>
</dbReference>
<dbReference type="PANTHER" id="PTHR43544:SF2">
    <property type="entry name" value="OXIDOREDUCTASE"/>
    <property type="match status" value="1"/>
</dbReference>
<accession>A0A8J4V9S9</accession>
<organism evidence="2 3">
    <name type="scientific">Polysphondylium violaceum</name>
    <dbReference type="NCBI Taxonomy" id="133409"/>
    <lineage>
        <taxon>Eukaryota</taxon>
        <taxon>Amoebozoa</taxon>
        <taxon>Evosea</taxon>
        <taxon>Eumycetozoa</taxon>
        <taxon>Dictyostelia</taxon>
        <taxon>Dictyosteliales</taxon>
        <taxon>Dictyosteliaceae</taxon>
        <taxon>Polysphondylium</taxon>
    </lineage>
</organism>
<evidence type="ECO:0000256" key="1">
    <source>
        <dbReference type="SAM" id="MobiDB-lite"/>
    </source>
</evidence>
<dbReference type="EMBL" id="AJWJ01000060">
    <property type="protein sequence ID" value="KAF2076439.1"/>
    <property type="molecule type" value="Genomic_DNA"/>
</dbReference>
<dbReference type="SUPFAM" id="SSF51735">
    <property type="entry name" value="NAD(P)-binding Rossmann-fold domains"/>
    <property type="match status" value="1"/>
</dbReference>
<proteinExistence type="predicted"/>
<feature type="region of interest" description="Disordered" evidence="1">
    <location>
        <begin position="1"/>
        <end position="47"/>
    </location>
</feature>
<evidence type="ECO:0000313" key="2">
    <source>
        <dbReference type="EMBL" id="KAF2076439.1"/>
    </source>
</evidence>
<dbReference type="Proteomes" id="UP000695562">
    <property type="component" value="Unassembled WGS sequence"/>
</dbReference>
<name>A0A8J4V9S9_9MYCE</name>
<feature type="compositionally biased region" description="Basic and acidic residues" evidence="1">
    <location>
        <begin position="85"/>
        <end position="108"/>
    </location>
</feature>
<dbReference type="InterPro" id="IPR051468">
    <property type="entry name" value="Fungal_SecMetab_SDRs"/>
</dbReference>
<dbReference type="InterPro" id="IPR036291">
    <property type="entry name" value="NAD(P)-bd_dom_sf"/>
</dbReference>
<dbReference type="PANTHER" id="PTHR43544">
    <property type="entry name" value="SHORT-CHAIN DEHYDROGENASE/REDUCTASE"/>
    <property type="match status" value="1"/>
</dbReference>
<dbReference type="InterPro" id="IPR002347">
    <property type="entry name" value="SDR_fam"/>
</dbReference>
<dbReference type="GO" id="GO:0016491">
    <property type="term" value="F:oxidoreductase activity"/>
    <property type="evidence" value="ECO:0007669"/>
    <property type="project" value="TreeGrafter"/>
</dbReference>
<feature type="region of interest" description="Disordered" evidence="1">
    <location>
        <begin position="74"/>
        <end position="143"/>
    </location>
</feature>